<reference evidence="1" key="2">
    <citation type="journal article" date="2022" name="New Phytol.">
        <title>Evolutionary transition to the ectomycorrhizal habit in the genomes of a hyperdiverse lineage of mushroom-forming fungi.</title>
        <authorList>
            <person name="Looney B."/>
            <person name="Miyauchi S."/>
            <person name="Morin E."/>
            <person name="Drula E."/>
            <person name="Courty P.E."/>
            <person name="Kohler A."/>
            <person name="Kuo A."/>
            <person name="LaButti K."/>
            <person name="Pangilinan J."/>
            <person name="Lipzen A."/>
            <person name="Riley R."/>
            <person name="Andreopoulos W."/>
            <person name="He G."/>
            <person name="Johnson J."/>
            <person name="Nolan M."/>
            <person name="Tritt A."/>
            <person name="Barry K.W."/>
            <person name="Grigoriev I.V."/>
            <person name="Nagy L.G."/>
            <person name="Hibbett D."/>
            <person name="Henrissat B."/>
            <person name="Matheny P.B."/>
            <person name="Labbe J."/>
            <person name="Martin F.M."/>
        </authorList>
    </citation>
    <scope>NUCLEOTIDE SEQUENCE</scope>
    <source>
        <strain evidence="1">FP105234-sp</strain>
    </source>
</reference>
<dbReference type="EMBL" id="MU275957">
    <property type="protein sequence ID" value="KAI0045245.1"/>
    <property type="molecule type" value="Genomic_DNA"/>
</dbReference>
<evidence type="ECO:0000313" key="1">
    <source>
        <dbReference type="EMBL" id="KAI0045245.1"/>
    </source>
</evidence>
<evidence type="ECO:0000313" key="2">
    <source>
        <dbReference type="Proteomes" id="UP000814033"/>
    </source>
</evidence>
<organism evidence="1 2">
    <name type="scientific">Auriscalpium vulgare</name>
    <dbReference type="NCBI Taxonomy" id="40419"/>
    <lineage>
        <taxon>Eukaryota</taxon>
        <taxon>Fungi</taxon>
        <taxon>Dikarya</taxon>
        <taxon>Basidiomycota</taxon>
        <taxon>Agaricomycotina</taxon>
        <taxon>Agaricomycetes</taxon>
        <taxon>Russulales</taxon>
        <taxon>Auriscalpiaceae</taxon>
        <taxon>Auriscalpium</taxon>
    </lineage>
</organism>
<accession>A0ACB8RMH6</accession>
<name>A0ACB8RMH6_9AGAM</name>
<sequence length="289" mass="31711">MRRRWCRLPLFHLARRTTRRTSGLCKQSSGQTSVLTGTLARDLASRDSRATRTVPGPRPAAPPAQSNTRCRPAFPPAAMSICSQSPAPSVRPVRLPSRIQRAPRARVLASPRNVEFARSRRVPPAAEAQGRRRHSTVRLKSQRGRMERWGAGWGDIHLDAAYLTSLAWKAQSVQSPRAAPRSAALCAPGRRAWWPPAAGACVSPSRCMDTCMQGGLWCAGAPQRRETAAARADNGTLAPVPGHQCGEARARTSDFHRPLLVRVADPRGENEELELAQVVSGWRLIRRPI</sequence>
<reference evidence="1" key="1">
    <citation type="submission" date="2021-02" db="EMBL/GenBank/DDBJ databases">
        <authorList>
            <consortium name="DOE Joint Genome Institute"/>
            <person name="Ahrendt S."/>
            <person name="Looney B.P."/>
            <person name="Miyauchi S."/>
            <person name="Morin E."/>
            <person name="Drula E."/>
            <person name="Courty P.E."/>
            <person name="Chicoki N."/>
            <person name="Fauchery L."/>
            <person name="Kohler A."/>
            <person name="Kuo A."/>
            <person name="Labutti K."/>
            <person name="Pangilinan J."/>
            <person name="Lipzen A."/>
            <person name="Riley R."/>
            <person name="Andreopoulos W."/>
            <person name="He G."/>
            <person name="Johnson J."/>
            <person name="Barry K.W."/>
            <person name="Grigoriev I.V."/>
            <person name="Nagy L."/>
            <person name="Hibbett D."/>
            <person name="Henrissat B."/>
            <person name="Matheny P.B."/>
            <person name="Labbe J."/>
            <person name="Martin F."/>
        </authorList>
    </citation>
    <scope>NUCLEOTIDE SEQUENCE</scope>
    <source>
        <strain evidence="1">FP105234-sp</strain>
    </source>
</reference>
<keyword evidence="2" id="KW-1185">Reference proteome</keyword>
<proteinExistence type="predicted"/>
<gene>
    <name evidence="1" type="ORF">FA95DRAFT_154557</name>
</gene>
<comment type="caution">
    <text evidence="1">The sequence shown here is derived from an EMBL/GenBank/DDBJ whole genome shotgun (WGS) entry which is preliminary data.</text>
</comment>
<dbReference type="Proteomes" id="UP000814033">
    <property type="component" value="Unassembled WGS sequence"/>
</dbReference>
<protein>
    <submittedName>
        <fullName evidence="1">Uncharacterized protein</fullName>
    </submittedName>
</protein>